<evidence type="ECO:0000313" key="2">
    <source>
        <dbReference type="Proteomes" id="UP001168128"/>
    </source>
</evidence>
<dbReference type="EMBL" id="JAULSJ010000056">
    <property type="protein sequence ID" value="MDO3427235.1"/>
    <property type="molecule type" value="Genomic_DNA"/>
</dbReference>
<gene>
    <name evidence="1" type="ORF">QWT87_20345</name>
</gene>
<evidence type="ECO:0000313" key="1">
    <source>
        <dbReference type="EMBL" id="MDO3427235.1"/>
    </source>
</evidence>
<accession>A0ABT8UAT7</accession>
<dbReference type="RefSeq" id="WP_302718483.1">
    <property type="nucleotide sequence ID" value="NZ_JAULSJ010000056.1"/>
</dbReference>
<proteinExistence type="predicted"/>
<reference evidence="1" key="1">
    <citation type="submission" date="2023-07" db="EMBL/GenBank/DDBJ databases">
        <title>AMR profile of multidrug- resistance Chryseobacterium gambrini related strain.</title>
        <authorList>
            <person name="Kirdat K."/>
            <person name="Bhatt A."/>
            <person name="Kuyare S."/>
            <person name="Yadav A."/>
        </authorList>
    </citation>
    <scope>NUCLEOTIDE SEQUENCE</scope>
    <source>
        <strain evidence="1">APV-1</strain>
    </source>
</reference>
<keyword evidence="2" id="KW-1185">Reference proteome</keyword>
<name>A0ABT8UAT7_9FLAO</name>
<comment type="caution">
    <text evidence="1">The sequence shown here is derived from an EMBL/GenBank/DDBJ whole genome shotgun (WGS) entry which is preliminary data.</text>
</comment>
<sequence length="443" mass="52382">MFGIEHKITDGSLYLLSDMIDGLSLSAIEELKRLPDSETIKKLELKAKIEWYKVETEKFQKDINDQLKEKFQFSSEDLYAMYGQYDKYISIEFHKFSESAKKFGRNISGIIKYLKSEREQFDSLLTQNTTQRTDGLIKIDCDQEKDLTIQQKIELKELGFRSSDVYQILTTNLPKVKSYDQPGRKEIPNTITVNFDSTDFDPNSAFFWLYGQKVKHGEQLIDDEWARFCALSIFFDPESQNVDIIKEHSLNPDGSLKSIVRLYELEAKFNSKIIKPEELSEFNDLLKSRREQRIEAIKYEIKRSTNKKLEVFETEYPEIYKELMKSTVQFQDESLVYFHMEKPIYWDYEGFLHIYLRHCDELAIEGHHETKTKFQYTQEDIKRILKIAIDRLTPQINERLKEGKDFRLYGDKSLYFNGNHYALHILETGRVAAFHPLENPTKK</sequence>
<organism evidence="1 2">
    <name type="scientific">Chryseobacterium urinae</name>
    <dbReference type="NCBI Taxonomy" id="3058400"/>
    <lineage>
        <taxon>Bacteria</taxon>
        <taxon>Pseudomonadati</taxon>
        <taxon>Bacteroidota</taxon>
        <taxon>Flavobacteriia</taxon>
        <taxon>Flavobacteriales</taxon>
        <taxon>Weeksellaceae</taxon>
        <taxon>Chryseobacterium group</taxon>
        <taxon>Chryseobacterium</taxon>
    </lineage>
</organism>
<protein>
    <recommendedName>
        <fullName evidence="3">DUF4263 domain-containing protein</fullName>
    </recommendedName>
</protein>
<dbReference type="Proteomes" id="UP001168128">
    <property type="component" value="Unassembled WGS sequence"/>
</dbReference>
<evidence type="ECO:0008006" key="3">
    <source>
        <dbReference type="Google" id="ProtNLM"/>
    </source>
</evidence>